<feature type="non-terminal residue" evidence="2">
    <location>
        <position position="48"/>
    </location>
</feature>
<dbReference type="AlphaFoldDB" id="A0A2K3KNT5"/>
<dbReference type="Proteomes" id="UP000236291">
    <property type="component" value="Unassembled WGS sequence"/>
</dbReference>
<proteinExistence type="predicted"/>
<evidence type="ECO:0000313" key="3">
    <source>
        <dbReference type="Proteomes" id="UP000236291"/>
    </source>
</evidence>
<reference evidence="2 3" key="1">
    <citation type="journal article" date="2014" name="Am. J. Bot.">
        <title>Genome assembly and annotation for red clover (Trifolium pratense; Fabaceae).</title>
        <authorList>
            <person name="Istvanek J."/>
            <person name="Jaros M."/>
            <person name="Krenek A."/>
            <person name="Repkova J."/>
        </authorList>
    </citation>
    <scope>NUCLEOTIDE SEQUENCE [LARGE SCALE GENOMIC DNA]</scope>
    <source>
        <strain evidence="3">cv. Tatra</strain>
        <tissue evidence="2">Young leaves</tissue>
    </source>
</reference>
<name>A0A2K3KNT5_TRIPR</name>
<comment type="caution">
    <text evidence="2">The sequence shown here is derived from an EMBL/GenBank/DDBJ whole genome shotgun (WGS) entry which is preliminary data.</text>
</comment>
<gene>
    <name evidence="2" type="ORF">L195_g063751</name>
</gene>
<reference evidence="2 3" key="2">
    <citation type="journal article" date="2017" name="Front. Plant Sci.">
        <title>Gene Classification and Mining of Molecular Markers Useful in Red Clover (Trifolium pratense) Breeding.</title>
        <authorList>
            <person name="Istvanek J."/>
            <person name="Dluhosova J."/>
            <person name="Dluhos P."/>
            <person name="Patkova L."/>
            <person name="Nedelnik J."/>
            <person name="Repkova J."/>
        </authorList>
    </citation>
    <scope>NUCLEOTIDE SEQUENCE [LARGE SCALE GENOMIC DNA]</scope>
    <source>
        <strain evidence="3">cv. Tatra</strain>
        <tissue evidence="2">Young leaves</tissue>
    </source>
</reference>
<sequence length="48" mass="5173">MTKDGHLQIGEGQPNSQMLEGNLVHGNRPPSPIAADPMTSSRNPHLKI</sequence>
<accession>A0A2K3KNT5</accession>
<organism evidence="2 3">
    <name type="scientific">Trifolium pratense</name>
    <name type="common">Red clover</name>
    <dbReference type="NCBI Taxonomy" id="57577"/>
    <lineage>
        <taxon>Eukaryota</taxon>
        <taxon>Viridiplantae</taxon>
        <taxon>Streptophyta</taxon>
        <taxon>Embryophyta</taxon>
        <taxon>Tracheophyta</taxon>
        <taxon>Spermatophyta</taxon>
        <taxon>Magnoliopsida</taxon>
        <taxon>eudicotyledons</taxon>
        <taxon>Gunneridae</taxon>
        <taxon>Pentapetalae</taxon>
        <taxon>rosids</taxon>
        <taxon>fabids</taxon>
        <taxon>Fabales</taxon>
        <taxon>Fabaceae</taxon>
        <taxon>Papilionoideae</taxon>
        <taxon>50 kb inversion clade</taxon>
        <taxon>NPAAA clade</taxon>
        <taxon>Hologalegina</taxon>
        <taxon>IRL clade</taxon>
        <taxon>Trifolieae</taxon>
        <taxon>Trifolium</taxon>
    </lineage>
</organism>
<feature type="compositionally biased region" description="Polar residues" evidence="1">
    <location>
        <begin position="38"/>
        <end position="48"/>
    </location>
</feature>
<evidence type="ECO:0000256" key="1">
    <source>
        <dbReference type="SAM" id="MobiDB-lite"/>
    </source>
</evidence>
<dbReference type="EMBL" id="ASHM01219050">
    <property type="protein sequence ID" value="PNX67939.1"/>
    <property type="molecule type" value="Genomic_DNA"/>
</dbReference>
<protein>
    <submittedName>
        <fullName evidence="2">Uncharacterized protein</fullName>
    </submittedName>
</protein>
<evidence type="ECO:0000313" key="2">
    <source>
        <dbReference type="EMBL" id="PNX67939.1"/>
    </source>
</evidence>
<feature type="region of interest" description="Disordered" evidence="1">
    <location>
        <begin position="1"/>
        <end position="48"/>
    </location>
</feature>